<feature type="coiled-coil region" evidence="1">
    <location>
        <begin position="159"/>
        <end position="219"/>
    </location>
</feature>
<evidence type="ECO:0000313" key="2">
    <source>
        <dbReference type="EMBL" id="VDK50932.1"/>
    </source>
</evidence>
<accession>A0A3P6QLH1</accession>
<dbReference type="EMBL" id="UYRV01003950">
    <property type="protein sequence ID" value="VDK50932.1"/>
    <property type="molecule type" value="Genomic_DNA"/>
</dbReference>
<proteinExistence type="predicted"/>
<keyword evidence="3" id="KW-1185">Reference proteome</keyword>
<evidence type="ECO:0000313" key="3">
    <source>
        <dbReference type="Proteomes" id="UP000271889"/>
    </source>
</evidence>
<dbReference type="Proteomes" id="UP000271889">
    <property type="component" value="Unassembled WGS sequence"/>
</dbReference>
<keyword evidence="1" id="KW-0175">Coiled coil</keyword>
<gene>
    <name evidence="2" type="ORF">CGOC_LOCUS1913</name>
</gene>
<reference evidence="2 3" key="1">
    <citation type="submission" date="2018-11" db="EMBL/GenBank/DDBJ databases">
        <authorList>
            <consortium name="Pathogen Informatics"/>
        </authorList>
    </citation>
    <scope>NUCLEOTIDE SEQUENCE [LARGE SCALE GENOMIC DNA]</scope>
</reference>
<organism evidence="2 3">
    <name type="scientific">Cylicostephanus goldi</name>
    <name type="common">Nematode worm</name>
    <dbReference type="NCBI Taxonomy" id="71465"/>
    <lineage>
        <taxon>Eukaryota</taxon>
        <taxon>Metazoa</taxon>
        <taxon>Ecdysozoa</taxon>
        <taxon>Nematoda</taxon>
        <taxon>Chromadorea</taxon>
        <taxon>Rhabditida</taxon>
        <taxon>Rhabditina</taxon>
        <taxon>Rhabditomorpha</taxon>
        <taxon>Strongyloidea</taxon>
        <taxon>Strongylidae</taxon>
        <taxon>Cylicostephanus</taxon>
    </lineage>
</organism>
<sequence>MHSKLSYHQIEHVQREEAHQTGGGLPIKLKAAPHIAIVLEKIGTKPRVKGLKNPIEICSSAKGNQSYQPSLSEDYFQNLFSHVIVEPDNQTSSNSAIDIPSEYTFKRTKVEQLHDFDISETELNDHADHQSTSIEKECSIDNQTHVYSTSIGNERRELADQRLNEKKRLEHEYLELRMRNEQSYARLLEIQMETAQITLENARLEKQKLELQIANEIRKHPSNANSNPDEVYLLPIGDYQ</sequence>
<protein>
    <submittedName>
        <fullName evidence="2">Uncharacterized protein</fullName>
    </submittedName>
</protein>
<name>A0A3P6QLH1_CYLGO</name>
<evidence type="ECO:0000256" key="1">
    <source>
        <dbReference type="SAM" id="Coils"/>
    </source>
</evidence>
<dbReference type="AlphaFoldDB" id="A0A3P6QLH1"/>